<comment type="caution">
    <text evidence="4">The sequence shown here is derived from an EMBL/GenBank/DDBJ whole genome shotgun (WGS) entry which is preliminary data.</text>
</comment>
<dbReference type="RefSeq" id="WP_220806510.1">
    <property type="nucleotide sequence ID" value="NZ_BPMK01000001.1"/>
</dbReference>
<reference evidence="4 5" key="1">
    <citation type="journal article" date="2022" name="Int. J. Syst. Evol. Microbiol.">
        <title>Noviherbaspirillum aridicola sp. nov., isolated from an arid soil in Pakistan.</title>
        <authorList>
            <person name="Khan I.U."/>
            <person name="Saqib M."/>
            <person name="Amin A."/>
            <person name="Hussain F."/>
            <person name="Li L."/>
            <person name="Liu Y.H."/>
            <person name="Fang B.Z."/>
            <person name="Ahmed I."/>
            <person name="Li W.J."/>
        </authorList>
    </citation>
    <scope>NUCLEOTIDE SEQUENCE [LARGE SCALE GENOMIC DNA]</scope>
    <source>
        <strain evidence="4 5">NCCP-691</strain>
    </source>
</reference>
<name>A0ABQ4Q018_9BURK</name>
<protein>
    <submittedName>
        <fullName evidence="4">TetR family transcriptional regulator</fullName>
    </submittedName>
</protein>
<gene>
    <name evidence="4" type="ORF">NCCP691_03610</name>
</gene>
<evidence type="ECO:0000256" key="2">
    <source>
        <dbReference type="PROSITE-ProRule" id="PRU00335"/>
    </source>
</evidence>
<dbReference type="InterPro" id="IPR050109">
    <property type="entry name" value="HTH-type_TetR-like_transc_reg"/>
</dbReference>
<keyword evidence="5" id="KW-1185">Reference proteome</keyword>
<evidence type="ECO:0000259" key="3">
    <source>
        <dbReference type="PROSITE" id="PS50977"/>
    </source>
</evidence>
<dbReference type="InterPro" id="IPR009057">
    <property type="entry name" value="Homeodomain-like_sf"/>
</dbReference>
<dbReference type="SUPFAM" id="SSF46689">
    <property type="entry name" value="Homeodomain-like"/>
    <property type="match status" value="1"/>
</dbReference>
<dbReference type="EMBL" id="BPMK01000001">
    <property type="protein sequence ID" value="GIZ50347.1"/>
    <property type="molecule type" value="Genomic_DNA"/>
</dbReference>
<evidence type="ECO:0000256" key="1">
    <source>
        <dbReference type="ARBA" id="ARBA00023125"/>
    </source>
</evidence>
<dbReference type="Pfam" id="PF00440">
    <property type="entry name" value="TetR_N"/>
    <property type="match status" value="1"/>
</dbReference>
<keyword evidence="1 2" id="KW-0238">DNA-binding</keyword>
<dbReference type="InterPro" id="IPR001647">
    <property type="entry name" value="HTH_TetR"/>
</dbReference>
<feature type="domain" description="HTH tetR-type" evidence="3">
    <location>
        <begin position="15"/>
        <end position="75"/>
    </location>
</feature>
<accession>A0ABQ4Q018</accession>
<dbReference type="PROSITE" id="PS50977">
    <property type="entry name" value="HTH_TETR_2"/>
    <property type="match status" value="1"/>
</dbReference>
<dbReference type="Proteomes" id="UP000887222">
    <property type="component" value="Unassembled WGS sequence"/>
</dbReference>
<dbReference type="PANTHER" id="PTHR30055">
    <property type="entry name" value="HTH-TYPE TRANSCRIPTIONAL REGULATOR RUTR"/>
    <property type="match status" value="1"/>
</dbReference>
<sequence>MLTLKTSEPESGRRAEKRRELALHTLTALAELGFARINLREVAARSGTQLGSIHYYFEDKTDLLLCAVRLYTEEFIGGLEQLIRNATSAQELIEQGCAALASAITEKAEMHRLWYDARAQAMYDPAFRAVVSELETALTALTGHFLERLRQFGFGGLPGDALATYLQMDGWFRYCLQRHLGGDQGARDELVRRMRELIENAPRGPA</sequence>
<evidence type="ECO:0000313" key="4">
    <source>
        <dbReference type="EMBL" id="GIZ50347.1"/>
    </source>
</evidence>
<dbReference type="PANTHER" id="PTHR30055:SF226">
    <property type="entry name" value="HTH-TYPE TRANSCRIPTIONAL REGULATOR PKSA"/>
    <property type="match status" value="1"/>
</dbReference>
<evidence type="ECO:0000313" key="5">
    <source>
        <dbReference type="Proteomes" id="UP000887222"/>
    </source>
</evidence>
<organism evidence="4 5">
    <name type="scientific">Noviherbaspirillum aridicola</name>
    <dbReference type="NCBI Taxonomy" id="2849687"/>
    <lineage>
        <taxon>Bacteria</taxon>
        <taxon>Pseudomonadati</taxon>
        <taxon>Pseudomonadota</taxon>
        <taxon>Betaproteobacteria</taxon>
        <taxon>Burkholderiales</taxon>
        <taxon>Oxalobacteraceae</taxon>
        <taxon>Noviherbaspirillum</taxon>
    </lineage>
</organism>
<feature type="DNA-binding region" description="H-T-H motif" evidence="2">
    <location>
        <begin position="38"/>
        <end position="57"/>
    </location>
</feature>
<proteinExistence type="predicted"/>
<dbReference type="Gene3D" id="1.10.357.10">
    <property type="entry name" value="Tetracycline Repressor, domain 2"/>
    <property type="match status" value="1"/>
</dbReference>